<evidence type="ECO:0000256" key="11">
    <source>
        <dbReference type="RuleBase" id="RU000649"/>
    </source>
</evidence>
<dbReference type="PROSITE" id="PS51257">
    <property type="entry name" value="PROKAR_LIPOPROTEIN"/>
    <property type="match status" value="1"/>
</dbReference>
<dbReference type="InterPro" id="IPR001050">
    <property type="entry name" value="Syndecan"/>
</dbReference>
<evidence type="ECO:0000313" key="16">
    <source>
        <dbReference type="EMBL" id="KAJ8321897.1"/>
    </source>
</evidence>
<keyword evidence="9 11" id="KW-0357">Heparan sulfate</keyword>
<evidence type="ECO:0000256" key="14">
    <source>
        <dbReference type="SAM" id="SignalP"/>
    </source>
</evidence>
<evidence type="ECO:0000256" key="10">
    <source>
        <dbReference type="PROSITE-ProRule" id="PRU00500"/>
    </source>
</evidence>
<evidence type="ECO:0000256" key="13">
    <source>
        <dbReference type="SAM" id="Phobius"/>
    </source>
</evidence>
<dbReference type="Gene3D" id="4.10.800.10">
    <property type="entry name" value="Thyroglobulin type-1"/>
    <property type="match status" value="1"/>
</dbReference>
<feature type="signal peptide" evidence="14">
    <location>
        <begin position="1"/>
        <end position="21"/>
    </location>
</feature>
<feature type="chain" id="PRO_5046263945" description="Syndecan" evidence="14">
    <location>
        <begin position="22"/>
        <end position="297"/>
    </location>
</feature>
<gene>
    <name evidence="16" type="ORF">KUTeg_000368</name>
</gene>
<evidence type="ECO:0000256" key="2">
    <source>
        <dbReference type="ARBA" id="ARBA00005343"/>
    </source>
</evidence>
<feature type="region of interest" description="Disordered" evidence="12">
    <location>
        <begin position="138"/>
        <end position="207"/>
    </location>
</feature>
<dbReference type="InterPro" id="IPR000716">
    <property type="entry name" value="Thyroglobulin_1"/>
</dbReference>
<dbReference type="Pfam" id="PF01034">
    <property type="entry name" value="Syndecan"/>
    <property type="match status" value="1"/>
</dbReference>
<feature type="compositionally biased region" description="Low complexity" evidence="12">
    <location>
        <begin position="151"/>
        <end position="166"/>
    </location>
</feature>
<dbReference type="CDD" id="cd00191">
    <property type="entry name" value="TY"/>
    <property type="match status" value="1"/>
</dbReference>
<evidence type="ECO:0000256" key="9">
    <source>
        <dbReference type="ARBA" id="ARBA00023207"/>
    </source>
</evidence>
<keyword evidence="5 13" id="KW-1133">Transmembrane helix</keyword>
<keyword evidence="8 11" id="KW-0325">Glycoprotein</keyword>
<dbReference type="PROSITE" id="PS00484">
    <property type="entry name" value="THYROGLOBULIN_1_1"/>
    <property type="match status" value="1"/>
</dbReference>
<evidence type="ECO:0000256" key="5">
    <source>
        <dbReference type="ARBA" id="ARBA00022989"/>
    </source>
</evidence>
<name>A0ABQ9G0S5_TEGGR</name>
<dbReference type="InterPro" id="IPR030479">
    <property type="entry name" value="Syndecan_CS"/>
</dbReference>
<dbReference type="InterPro" id="IPR027789">
    <property type="entry name" value="Syndecan/Neurexin_dom"/>
</dbReference>
<keyword evidence="7 10" id="KW-1015">Disulfide bond</keyword>
<feature type="compositionally biased region" description="Acidic residues" evidence="12">
    <location>
        <begin position="53"/>
        <end position="66"/>
    </location>
</feature>
<comment type="caution">
    <text evidence="10">Lacks conserved residue(s) required for the propagation of feature annotation.</text>
</comment>
<proteinExistence type="inferred from homology"/>
<dbReference type="PANTHER" id="PTHR10915">
    <property type="entry name" value="SYNDECAN"/>
    <property type="match status" value="1"/>
</dbReference>
<evidence type="ECO:0000256" key="4">
    <source>
        <dbReference type="ARBA" id="ARBA00022974"/>
    </source>
</evidence>
<evidence type="ECO:0000313" key="17">
    <source>
        <dbReference type="Proteomes" id="UP001217089"/>
    </source>
</evidence>
<feature type="compositionally biased region" description="Basic and acidic residues" evidence="12">
    <location>
        <begin position="183"/>
        <end position="198"/>
    </location>
</feature>
<evidence type="ECO:0000256" key="6">
    <source>
        <dbReference type="ARBA" id="ARBA00023136"/>
    </source>
</evidence>
<feature type="domain" description="Thyroglobulin type-1" evidence="15">
    <location>
        <begin position="88"/>
        <end position="149"/>
    </location>
</feature>
<evidence type="ECO:0000256" key="7">
    <source>
        <dbReference type="ARBA" id="ARBA00023157"/>
    </source>
</evidence>
<keyword evidence="4 11" id="KW-0654">Proteoglycan</keyword>
<dbReference type="InterPro" id="IPR036857">
    <property type="entry name" value="Thyroglobulin_1_sf"/>
</dbReference>
<keyword evidence="6 13" id="KW-0472">Membrane</keyword>
<dbReference type="PROSITE" id="PS51162">
    <property type="entry name" value="THYROGLOBULIN_1_2"/>
    <property type="match status" value="1"/>
</dbReference>
<dbReference type="PROSITE" id="PS00964">
    <property type="entry name" value="SYNDECAN"/>
    <property type="match status" value="1"/>
</dbReference>
<comment type="caution">
    <text evidence="16">The sequence shown here is derived from an EMBL/GenBank/DDBJ whole genome shotgun (WGS) entry which is preliminary data.</text>
</comment>
<keyword evidence="17" id="KW-1185">Reference proteome</keyword>
<keyword evidence="14" id="KW-0732">Signal</keyword>
<reference evidence="16 17" key="1">
    <citation type="submission" date="2022-12" db="EMBL/GenBank/DDBJ databases">
        <title>Chromosome-level genome of Tegillarca granosa.</title>
        <authorList>
            <person name="Kim J."/>
        </authorList>
    </citation>
    <scope>NUCLEOTIDE SEQUENCE [LARGE SCALE GENOMIC DNA]</scope>
    <source>
        <strain evidence="16">Teg-2019</strain>
        <tissue evidence="16">Adductor muscle</tissue>
    </source>
</reference>
<evidence type="ECO:0000259" key="15">
    <source>
        <dbReference type="PROSITE" id="PS51162"/>
    </source>
</evidence>
<organism evidence="16 17">
    <name type="scientific">Tegillarca granosa</name>
    <name type="common">Malaysian cockle</name>
    <name type="synonym">Anadara granosa</name>
    <dbReference type="NCBI Taxonomy" id="220873"/>
    <lineage>
        <taxon>Eukaryota</taxon>
        <taxon>Metazoa</taxon>
        <taxon>Spiralia</taxon>
        <taxon>Lophotrochozoa</taxon>
        <taxon>Mollusca</taxon>
        <taxon>Bivalvia</taxon>
        <taxon>Autobranchia</taxon>
        <taxon>Pteriomorphia</taxon>
        <taxon>Arcoida</taxon>
        <taxon>Arcoidea</taxon>
        <taxon>Arcidae</taxon>
        <taxon>Tegillarca</taxon>
    </lineage>
</organism>
<evidence type="ECO:0000256" key="8">
    <source>
        <dbReference type="ARBA" id="ARBA00023180"/>
    </source>
</evidence>
<dbReference type="Proteomes" id="UP001217089">
    <property type="component" value="Unassembled WGS sequence"/>
</dbReference>
<dbReference type="SUPFAM" id="SSF57610">
    <property type="entry name" value="Thyroglobulin type-1 domain"/>
    <property type="match status" value="1"/>
</dbReference>
<protein>
    <recommendedName>
        <fullName evidence="11">Syndecan</fullName>
    </recommendedName>
</protein>
<feature type="region of interest" description="Disordered" evidence="12">
    <location>
        <begin position="40"/>
        <end position="83"/>
    </location>
</feature>
<dbReference type="EMBL" id="JARBDR010000018">
    <property type="protein sequence ID" value="KAJ8321897.1"/>
    <property type="molecule type" value="Genomic_DNA"/>
</dbReference>
<feature type="transmembrane region" description="Helical" evidence="13">
    <location>
        <begin position="244"/>
        <end position="265"/>
    </location>
</feature>
<feature type="disulfide bond" evidence="10">
    <location>
        <begin position="91"/>
        <end position="110"/>
    </location>
</feature>
<dbReference type="PANTHER" id="PTHR10915:SF1">
    <property type="entry name" value="SYNDECAN"/>
    <property type="match status" value="1"/>
</dbReference>
<accession>A0ABQ9G0S5</accession>
<comment type="subcellular location">
    <subcellularLocation>
        <location evidence="1 11">Membrane</location>
        <topology evidence="1 11">Single-pass type I membrane protein</topology>
    </subcellularLocation>
</comment>
<evidence type="ECO:0000256" key="3">
    <source>
        <dbReference type="ARBA" id="ARBA00022692"/>
    </source>
</evidence>
<evidence type="ECO:0000256" key="12">
    <source>
        <dbReference type="SAM" id="MobiDB-lite"/>
    </source>
</evidence>
<comment type="function">
    <text evidence="11">Cell surface proteoglycan.</text>
</comment>
<sequence>MFKKLLIIAVSLLLLGSCTSATKKWKDGEELDIDEPAVGTAAMESSGNGAVLTDDEDDSEDTDGSADESIGQPSGDGSGFERNRGRNLQPCVFQFLKNSIGLLGTYRPRCDINGEFEQIQCHAVECWCVDSNGKEKADTRVSVGSVPNCEATTKSTPTTTPSPATWKPDKPTDKQDHHHHHHKPDDKGKKKDDKDKGEGVYVIPTPKDDKNTILQTDKFDKGFQEVEKENNEIGKSENQEGNRAVIGGAVVGLLCAVLLVMFIVYRMKKKDEGSYALEEQKYTNYSYMKAPDKEFYA</sequence>
<feature type="compositionally biased region" description="Basic and acidic residues" evidence="12">
    <location>
        <begin position="167"/>
        <end position="176"/>
    </location>
</feature>
<keyword evidence="3 11" id="KW-0812">Transmembrane</keyword>
<dbReference type="Pfam" id="PF00086">
    <property type="entry name" value="Thyroglobulin_1"/>
    <property type="match status" value="1"/>
</dbReference>
<evidence type="ECO:0000256" key="1">
    <source>
        <dbReference type="ARBA" id="ARBA00004479"/>
    </source>
</evidence>
<dbReference type="SMART" id="SM00211">
    <property type="entry name" value="TY"/>
    <property type="match status" value="1"/>
</dbReference>
<comment type="similarity">
    <text evidence="2 11">Belongs to the syndecan proteoglycan family.</text>
</comment>